<dbReference type="EMBL" id="OU963866">
    <property type="protein sequence ID" value="CAH0390241.1"/>
    <property type="molecule type" value="Genomic_DNA"/>
</dbReference>
<evidence type="ECO:0000313" key="2">
    <source>
        <dbReference type="EMBL" id="CAH0390241.1"/>
    </source>
</evidence>
<dbReference type="Proteomes" id="UP001152759">
    <property type="component" value="Chromosome 5"/>
</dbReference>
<keyword evidence="3" id="KW-1185">Reference proteome</keyword>
<accession>A0A9P0AER4</accession>
<proteinExistence type="predicted"/>
<protein>
    <submittedName>
        <fullName evidence="2">Uncharacterized protein</fullName>
    </submittedName>
</protein>
<dbReference type="AlphaFoldDB" id="A0A9P0AER4"/>
<dbReference type="Gene3D" id="2.60.120.650">
    <property type="entry name" value="Cupin"/>
    <property type="match status" value="1"/>
</dbReference>
<name>A0A9P0AER4_BEMTA</name>
<gene>
    <name evidence="2" type="ORF">BEMITA_LOCUS8983</name>
</gene>
<organism evidence="2 3">
    <name type="scientific">Bemisia tabaci</name>
    <name type="common">Sweetpotato whitefly</name>
    <name type="synonym">Aleurodes tabaci</name>
    <dbReference type="NCBI Taxonomy" id="7038"/>
    <lineage>
        <taxon>Eukaryota</taxon>
        <taxon>Metazoa</taxon>
        <taxon>Ecdysozoa</taxon>
        <taxon>Arthropoda</taxon>
        <taxon>Hexapoda</taxon>
        <taxon>Insecta</taxon>
        <taxon>Pterygota</taxon>
        <taxon>Neoptera</taxon>
        <taxon>Paraneoptera</taxon>
        <taxon>Hemiptera</taxon>
        <taxon>Sternorrhyncha</taxon>
        <taxon>Aleyrodoidea</taxon>
        <taxon>Aleyrodidae</taxon>
        <taxon>Aleyrodinae</taxon>
        <taxon>Bemisia</taxon>
    </lineage>
</organism>
<evidence type="ECO:0000313" key="3">
    <source>
        <dbReference type="Proteomes" id="UP001152759"/>
    </source>
</evidence>
<sequence>MDPFSRQFGGFPAGKPWKPSPPKQGPSKPASEGEEIRPKSYSEVASPRSSRSNSTSDSDGIFVTAAVTRTSRRRTPNAVKAKIKDQYDTTIRCIRADESQQPPLPVIEQEITGDGRCFTVTGRKVPDSTTLKEYLQEGSPESGRTLLQYEEEFWRGMALPPFSKRTYAADLTPSEARFGGPPAAVLELDRIPSLLDGTKAGTIAGVGSQYLYYGKEGTVFAYHLEDSNLLSINIHMGIQMEIYARSHGRDLGRLLKERGAGTDLKVDVAMTKEPTEIVREMDLERVRRLSHLLQIQMEIYASSHGRDLGRLLRERGAGTDLKVECYPSGKFNEVTENIRPRKEAVTVIIAGGNDVTVTKEPTEIIGEMNLERVRRLSERQNGGLVVFTPITGVPYLFLFDTFVEQR</sequence>
<feature type="region of interest" description="Disordered" evidence="1">
    <location>
        <begin position="1"/>
        <end position="58"/>
    </location>
</feature>
<feature type="compositionally biased region" description="Low complexity" evidence="1">
    <location>
        <begin position="41"/>
        <end position="58"/>
    </location>
</feature>
<evidence type="ECO:0000256" key="1">
    <source>
        <dbReference type="SAM" id="MobiDB-lite"/>
    </source>
</evidence>
<reference evidence="2" key="1">
    <citation type="submission" date="2021-12" db="EMBL/GenBank/DDBJ databases">
        <authorList>
            <person name="King R."/>
        </authorList>
    </citation>
    <scope>NUCLEOTIDE SEQUENCE</scope>
</reference>